<feature type="region of interest" description="Disordered" evidence="1">
    <location>
        <begin position="329"/>
        <end position="353"/>
    </location>
</feature>
<proteinExistence type="predicted"/>
<keyword evidence="3" id="KW-1185">Reference proteome</keyword>
<accession>A0ABP0DTP3</accession>
<feature type="compositionally biased region" description="Basic and acidic residues" evidence="1">
    <location>
        <begin position="21"/>
        <end position="36"/>
    </location>
</feature>
<evidence type="ECO:0008006" key="4">
    <source>
        <dbReference type="Google" id="ProtNLM"/>
    </source>
</evidence>
<dbReference type="EMBL" id="CAWUON010000076">
    <property type="protein sequence ID" value="CAK7271671.1"/>
    <property type="molecule type" value="Genomic_DNA"/>
</dbReference>
<evidence type="ECO:0000313" key="3">
    <source>
        <dbReference type="Proteomes" id="UP001642502"/>
    </source>
</evidence>
<comment type="caution">
    <text evidence="2">The sequence shown here is derived from an EMBL/GenBank/DDBJ whole genome shotgun (WGS) entry which is preliminary data.</text>
</comment>
<feature type="compositionally biased region" description="Polar residues" evidence="1">
    <location>
        <begin position="63"/>
        <end position="79"/>
    </location>
</feature>
<organism evidence="2 3">
    <name type="scientific">Sporothrix epigloea</name>
    <dbReference type="NCBI Taxonomy" id="1892477"/>
    <lineage>
        <taxon>Eukaryota</taxon>
        <taxon>Fungi</taxon>
        <taxon>Dikarya</taxon>
        <taxon>Ascomycota</taxon>
        <taxon>Pezizomycotina</taxon>
        <taxon>Sordariomycetes</taxon>
        <taxon>Sordariomycetidae</taxon>
        <taxon>Ophiostomatales</taxon>
        <taxon>Ophiostomataceae</taxon>
        <taxon>Sporothrix</taxon>
    </lineage>
</organism>
<feature type="compositionally biased region" description="Basic and acidic residues" evidence="1">
    <location>
        <begin position="44"/>
        <end position="54"/>
    </location>
</feature>
<sequence length="353" mass="39666">MGWLDSLRGNSTGGASSDPLAKLDPKLREFLEKESPLKYQQQQDEQRQQGKEQKQGQPERSQHSTQDQTVSPQSAVPSESLYQDGRYADLWKTYRPLASVEADTKSEHERLMDILDAYKDRRAQIGRTALENCALEQIEWNDCIKNGPLSSRMTMCHEEMKKFERCYNMQSVRLFWPSVLSAMRCLANVLKRLLKALGYLNTYGRSAEMDERIQLHADALYHRMLQQESEIEKAKAEGRPVPALDFATNMALPKAGLTTAVTAPATAPAPAVPIENDPTIPEDIRKQFTEKLAKLPAAERSAEEAALRAELVAHAEMSTRVTELRAAQQAAREQRKADGKATLKDRVSGLFGH</sequence>
<gene>
    <name evidence="2" type="ORF">SEPCBS119000_004725</name>
</gene>
<evidence type="ECO:0000313" key="2">
    <source>
        <dbReference type="EMBL" id="CAK7271671.1"/>
    </source>
</evidence>
<feature type="region of interest" description="Disordered" evidence="1">
    <location>
        <begin position="1"/>
        <end position="79"/>
    </location>
</feature>
<reference evidence="2 3" key="1">
    <citation type="submission" date="2024-01" db="EMBL/GenBank/DDBJ databases">
        <authorList>
            <person name="Allen C."/>
            <person name="Tagirdzhanova G."/>
        </authorList>
    </citation>
    <scope>NUCLEOTIDE SEQUENCE [LARGE SCALE GENOMIC DNA]</scope>
    <source>
        <strain evidence="2 3">CBS 119000</strain>
    </source>
</reference>
<dbReference type="Proteomes" id="UP001642502">
    <property type="component" value="Unassembled WGS sequence"/>
</dbReference>
<protein>
    <recommendedName>
        <fullName evidence="4">Autophagy-related protein 6</fullName>
    </recommendedName>
</protein>
<feature type="compositionally biased region" description="Basic and acidic residues" evidence="1">
    <location>
        <begin position="332"/>
        <end position="347"/>
    </location>
</feature>
<name>A0ABP0DTP3_9PEZI</name>
<evidence type="ECO:0000256" key="1">
    <source>
        <dbReference type="SAM" id="MobiDB-lite"/>
    </source>
</evidence>